<protein>
    <recommendedName>
        <fullName evidence="3">DUF4283 domain-containing protein</fullName>
    </recommendedName>
</protein>
<name>A0A6G1BMR5_9ORYZ</name>
<gene>
    <name evidence="1" type="ORF">E2562_021120</name>
</gene>
<proteinExistence type="predicted"/>
<dbReference type="OrthoDB" id="671874at2759"/>
<dbReference type="Proteomes" id="UP000479710">
    <property type="component" value="Unassembled WGS sequence"/>
</dbReference>
<reference evidence="1 2" key="1">
    <citation type="submission" date="2019-11" db="EMBL/GenBank/DDBJ databases">
        <title>Whole genome sequence of Oryza granulata.</title>
        <authorList>
            <person name="Li W."/>
        </authorList>
    </citation>
    <scope>NUCLEOTIDE SEQUENCE [LARGE SCALE GENOMIC DNA]</scope>
    <source>
        <strain evidence="2">cv. Menghai</strain>
        <tissue evidence="1">Leaf</tissue>
    </source>
</reference>
<evidence type="ECO:0000313" key="1">
    <source>
        <dbReference type="EMBL" id="KAF0889064.1"/>
    </source>
</evidence>
<evidence type="ECO:0000313" key="2">
    <source>
        <dbReference type="Proteomes" id="UP000479710"/>
    </source>
</evidence>
<dbReference type="AlphaFoldDB" id="A0A6G1BMR5"/>
<comment type="caution">
    <text evidence="1">The sequence shown here is derived from an EMBL/GenBank/DDBJ whole genome shotgun (WGS) entry which is preliminary data.</text>
</comment>
<keyword evidence="2" id="KW-1185">Reference proteome</keyword>
<organism evidence="1 2">
    <name type="scientific">Oryza meyeriana var. granulata</name>
    <dbReference type="NCBI Taxonomy" id="110450"/>
    <lineage>
        <taxon>Eukaryota</taxon>
        <taxon>Viridiplantae</taxon>
        <taxon>Streptophyta</taxon>
        <taxon>Embryophyta</taxon>
        <taxon>Tracheophyta</taxon>
        <taxon>Spermatophyta</taxon>
        <taxon>Magnoliopsida</taxon>
        <taxon>Liliopsida</taxon>
        <taxon>Poales</taxon>
        <taxon>Poaceae</taxon>
        <taxon>BOP clade</taxon>
        <taxon>Oryzoideae</taxon>
        <taxon>Oryzeae</taxon>
        <taxon>Oryzinae</taxon>
        <taxon>Oryza</taxon>
        <taxon>Oryza meyeriana</taxon>
    </lineage>
</organism>
<evidence type="ECO:0008006" key="3">
    <source>
        <dbReference type="Google" id="ProtNLM"/>
    </source>
</evidence>
<accession>A0A6G1BMR5</accession>
<sequence length="168" mass="18380">MGTALRYEGGLPEEIARGSCSREDCGGGRVLLAGTGASGISGREPTAWLRPWLSESSEEEEVTSGWILAGGGETQTSAKSTPVDQAQVQEEVTQKNARPAAPREFASPLGMITLNVGGILTEKQLEEGFSQQFKWNWTWKAKMQANGTFQMRFPSKLKLDELADFYEF</sequence>
<dbReference type="EMBL" id="SPHZ02000012">
    <property type="protein sequence ID" value="KAF0889064.1"/>
    <property type="molecule type" value="Genomic_DNA"/>
</dbReference>